<reference evidence="5" key="1">
    <citation type="journal article" date="2019" name="Int. J. Syst. Evol. Microbiol.">
        <title>The Global Catalogue of Microorganisms (GCM) 10K type strain sequencing project: providing services to taxonomists for standard genome sequencing and annotation.</title>
        <authorList>
            <consortium name="The Broad Institute Genomics Platform"/>
            <consortium name="The Broad Institute Genome Sequencing Center for Infectious Disease"/>
            <person name="Wu L."/>
            <person name="Ma J."/>
        </authorList>
    </citation>
    <scope>NUCLEOTIDE SEQUENCE [LARGE SCALE GENOMIC DNA]</scope>
    <source>
        <strain evidence="5">TISTR 1858</strain>
    </source>
</reference>
<comment type="similarity">
    <text evidence="3">Belongs to the HAD-like hydrolase superfamily.</text>
</comment>
<keyword evidence="3" id="KW-0718">Serine biosynthesis</keyword>
<comment type="cofactor">
    <cofactor evidence="3">
        <name>Mg(2+)</name>
        <dbReference type="ChEBI" id="CHEBI:18420"/>
    </cofactor>
    <cofactor evidence="3">
        <name>Co(2+)</name>
        <dbReference type="ChEBI" id="CHEBI:48828"/>
    </cofactor>
</comment>
<name>A0ABW5Q464_9BACI</name>
<dbReference type="PANTHER" id="PTHR46470:SF3">
    <property type="entry name" value="N-ACYLNEURAMINATE-9-PHOSPHATASE"/>
    <property type="match status" value="1"/>
</dbReference>
<dbReference type="InterPro" id="IPR036412">
    <property type="entry name" value="HAD-like_sf"/>
</dbReference>
<dbReference type="EMBL" id="JBHUMX010000041">
    <property type="protein sequence ID" value="MFD2630185.1"/>
    <property type="molecule type" value="Genomic_DNA"/>
</dbReference>
<dbReference type="InterPro" id="IPR006439">
    <property type="entry name" value="HAD-SF_hydro_IA"/>
</dbReference>
<evidence type="ECO:0000313" key="4">
    <source>
        <dbReference type="EMBL" id="MFD2630185.1"/>
    </source>
</evidence>
<dbReference type="SUPFAM" id="SSF56784">
    <property type="entry name" value="HAD-like"/>
    <property type="match status" value="1"/>
</dbReference>
<dbReference type="InterPro" id="IPR023214">
    <property type="entry name" value="HAD_sf"/>
</dbReference>
<evidence type="ECO:0000256" key="2">
    <source>
        <dbReference type="ARBA" id="ARBA00022842"/>
    </source>
</evidence>
<dbReference type="Pfam" id="PF00702">
    <property type="entry name" value="Hydrolase"/>
    <property type="match status" value="1"/>
</dbReference>
<comment type="caution">
    <text evidence="4">The sequence shown here is derived from an EMBL/GenBank/DDBJ whole genome shotgun (WGS) entry which is preliminary data.</text>
</comment>
<keyword evidence="2 3" id="KW-0460">Magnesium</keyword>
<dbReference type="Gene3D" id="3.40.50.1000">
    <property type="entry name" value="HAD superfamily/HAD-like"/>
    <property type="match status" value="1"/>
</dbReference>
<organism evidence="4 5">
    <name type="scientific">Oceanobacillus kapialis</name>
    <dbReference type="NCBI Taxonomy" id="481353"/>
    <lineage>
        <taxon>Bacteria</taxon>
        <taxon>Bacillati</taxon>
        <taxon>Bacillota</taxon>
        <taxon>Bacilli</taxon>
        <taxon>Bacillales</taxon>
        <taxon>Bacillaceae</taxon>
        <taxon>Oceanobacillus</taxon>
    </lineage>
</organism>
<dbReference type="HAMAP" id="MF_02240">
    <property type="entry name" value="PSP"/>
    <property type="match status" value="1"/>
</dbReference>
<dbReference type="NCBIfam" id="TIGR01549">
    <property type="entry name" value="HAD-SF-IA-v1"/>
    <property type="match status" value="1"/>
</dbReference>
<comment type="pathway">
    <text evidence="3">Amino-acid biosynthesis; L-serine biosynthesis; L-serine from 3-phospho-D-glycerate: step 3/3.</text>
</comment>
<keyword evidence="1 3" id="KW-0378">Hydrolase</keyword>
<proteinExistence type="inferred from homology"/>
<evidence type="ECO:0000256" key="1">
    <source>
        <dbReference type="ARBA" id="ARBA00022801"/>
    </source>
</evidence>
<dbReference type="SFLD" id="SFLDG01135">
    <property type="entry name" value="C1.5.6:_HAD__Beta-PGM__Phospha"/>
    <property type="match status" value="1"/>
</dbReference>
<dbReference type="InterPro" id="IPR051400">
    <property type="entry name" value="HAD-like_hydrolase"/>
</dbReference>
<comment type="function">
    <text evidence="3">Catalyzes the last step of the phosphorylated serine biosynthetic pathway, i.e. dephosphorylation of O-phospho-L-serine to form L-serine.</text>
</comment>
<accession>A0ABW5Q464</accession>
<protein>
    <recommendedName>
        <fullName evidence="3">Phosphoserine phosphatase</fullName>
        <shortName evidence="3">PSP</shortName>
        <ecNumber evidence="3">3.1.3.3</ecNumber>
    </recommendedName>
</protein>
<keyword evidence="3" id="KW-0028">Amino-acid biosynthesis</keyword>
<evidence type="ECO:0000256" key="3">
    <source>
        <dbReference type="HAMAP-Rule" id="MF_02240"/>
    </source>
</evidence>
<dbReference type="InterPro" id="IPR044266">
    <property type="entry name" value="PSP_YsaA"/>
</dbReference>
<dbReference type="SFLD" id="SFLDS00003">
    <property type="entry name" value="Haloacid_Dehalogenase"/>
    <property type="match status" value="1"/>
</dbReference>
<dbReference type="RefSeq" id="WP_379563156.1">
    <property type="nucleotide sequence ID" value="NZ_CP085256.1"/>
</dbReference>
<keyword evidence="5" id="KW-1185">Reference proteome</keyword>
<evidence type="ECO:0000313" key="5">
    <source>
        <dbReference type="Proteomes" id="UP001597451"/>
    </source>
</evidence>
<comment type="catalytic activity">
    <reaction evidence="3">
        <text>O-phospho-D-serine + H2O = D-serine + phosphate</text>
        <dbReference type="Rhea" id="RHEA:24873"/>
        <dbReference type="ChEBI" id="CHEBI:15377"/>
        <dbReference type="ChEBI" id="CHEBI:35247"/>
        <dbReference type="ChEBI" id="CHEBI:43474"/>
        <dbReference type="ChEBI" id="CHEBI:58680"/>
        <dbReference type="EC" id="3.1.3.3"/>
    </reaction>
</comment>
<dbReference type="GO" id="GO:0016787">
    <property type="term" value="F:hydrolase activity"/>
    <property type="evidence" value="ECO:0007669"/>
    <property type="project" value="UniProtKB-KW"/>
</dbReference>
<dbReference type="NCBIfam" id="TIGR01509">
    <property type="entry name" value="HAD-SF-IA-v3"/>
    <property type="match status" value="1"/>
</dbReference>
<sequence>MLKAIIFDLDDTLLWDEKSVKAAFETTCQLVESMYGIRAEAFESKVRDIARAKYASYGTYSYTQMIGINPFEGLWAQFRDEGEEFGKLRELAPSYQHEVWTEALAAYGIEDGSFALKLAKAFPEARKANAFVYEETFEVLDKLHAQYPLMLLTNGSPDLQQTKLMLTPELKKYFEHILISGSFGRGKPDVTIFEHALNLLGLKREEAIMVGDNLHTDILGASRAGIRSIWVNHHGKKPDEVFPTFEITSLGELVSLIEEIG</sequence>
<dbReference type="Proteomes" id="UP001597451">
    <property type="component" value="Unassembled WGS sequence"/>
</dbReference>
<keyword evidence="3" id="KW-0170">Cobalt</keyword>
<comment type="catalytic activity">
    <reaction evidence="3">
        <text>O-phospho-L-serine + H2O = L-serine + phosphate</text>
        <dbReference type="Rhea" id="RHEA:21208"/>
        <dbReference type="ChEBI" id="CHEBI:15377"/>
        <dbReference type="ChEBI" id="CHEBI:33384"/>
        <dbReference type="ChEBI" id="CHEBI:43474"/>
        <dbReference type="ChEBI" id="CHEBI:57524"/>
        <dbReference type="EC" id="3.1.3.3"/>
    </reaction>
</comment>
<dbReference type="SFLD" id="SFLDG01129">
    <property type="entry name" value="C1.5:_HAD__Beta-PGM__Phosphata"/>
    <property type="match status" value="1"/>
</dbReference>
<dbReference type="PANTHER" id="PTHR46470">
    <property type="entry name" value="N-ACYLNEURAMINATE-9-PHOSPHATASE"/>
    <property type="match status" value="1"/>
</dbReference>
<gene>
    <name evidence="4" type="ORF">ACFSUN_15465</name>
</gene>
<dbReference type="EC" id="3.1.3.3" evidence="3"/>
<dbReference type="Gene3D" id="1.20.120.710">
    <property type="entry name" value="Haloacid dehalogenase hydrolase-like domain"/>
    <property type="match status" value="1"/>
</dbReference>